<dbReference type="SUPFAM" id="SSF51905">
    <property type="entry name" value="FAD/NAD(P)-binding domain"/>
    <property type="match status" value="1"/>
</dbReference>
<dbReference type="RefSeq" id="WP_344680503.1">
    <property type="nucleotide sequence ID" value="NZ_BAAAUX010000014.1"/>
</dbReference>
<sequence length="461" mass="49846">MGQVERALSCAEPAAYWRAPAADPRERLTGGTSADLVVVGGGPTGLWAAITAKQRRPGADVVVLEKDRISSGASGRSGGFLSESLTHGLAHGAHLWPDEIGALVELGAANLAEIADFVRAHGIEADLRMCGKTAVATEPHQVAELRDEADLYAEHGMDAVFQGAGGVRADVASPAYRAGLRLPGAGGLVDPARLVSGLAGAAERLGVRIHEHTPVRALRNRRGGVLAKTPQGTVRAAGAVLATNAFPAPLRRVRRRVLPVWDYALVTEPLGEARWASVGWRDGQGITDSHNRFHYYRPTPDGRILWGGYDAVYYFGGRTSPSLAARREPHEKLAANFFRTFPQLADLRFTHRWGGPIDSTTRFTPVFGTVGRVAHALGYTGLGLAASRFGAQVALDLLWGDDSERTRLRFVREKPMPFPPEPLRWLLVQCTRRALARADENGGRRGWWLRQLDRRGIGLGS</sequence>
<dbReference type="Gene3D" id="3.30.9.10">
    <property type="entry name" value="D-Amino Acid Oxidase, subunit A, domain 2"/>
    <property type="match status" value="1"/>
</dbReference>
<reference evidence="2 3" key="1">
    <citation type="journal article" date="2019" name="Int. J. Syst. Evol. Microbiol.">
        <title>The Global Catalogue of Microorganisms (GCM) 10K type strain sequencing project: providing services to taxonomists for standard genome sequencing and annotation.</title>
        <authorList>
            <consortium name="The Broad Institute Genomics Platform"/>
            <consortium name="The Broad Institute Genome Sequencing Center for Infectious Disease"/>
            <person name="Wu L."/>
            <person name="Ma J."/>
        </authorList>
    </citation>
    <scope>NUCLEOTIDE SEQUENCE [LARGE SCALE GENOMIC DNA]</scope>
    <source>
        <strain evidence="2 3">JCM 9383</strain>
    </source>
</reference>
<organism evidence="2 3">
    <name type="scientific">Saccharopolyspora taberi</name>
    <dbReference type="NCBI Taxonomy" id="60895"/>
    <lineage>
        <taxon>Bacteria</taxon>
        <taxon>Bacillati</taxon>
        <taxon>Actinomycetota</taxon>
        <taxon>Actinomycetes</taxon>
        <taxon>Pseudonocardiales</taxon>
        <taxon>Pseudonocardiaceae</taxon>
        <taxon>Saccharopolyspora</taxon>
    </lineage>
</organism>
<comment type="caution">
    <text evidence="2">The sequence shown here is derived from an EMBL/GenBank/DDBJ whole genome shotgun (WGS) entry which is preliminary data.</text>
</comment>
<accession>A0ABN3VDP2</accession>
<dbReference type="InterPro" id="IPR006076">
    <property type="entry name" value="FAD-dep_OxRdtase"/>
</dbReference>
<evidence type="ECO:0000313" key="2">
    <source>
        <dbReference type="EMBL" id="GAA2794902.1"/>
    </source>
</evidence>
<dbReference type="PANTHER" id="PTHR13847:SF281">
    <property type="entry name" value="FAD DEPENDENT OXIDOREDUCTASE DOMAIN-CONTAINING PROTEIN"/>
    <property type="match status" value="1"/>
</dbReference>
<evidence type="ECO:0000259" key="1">
    <source>
        <dbReference type="Pfam" id="PF01266"/>
    </source>
</evidence>
<proteinExistence type="predicted"/>
<dbReference type="Gene3D" id="3.50.50.60">
    <property type="entry name" value="FAD/NAD(P)-binding domain"/>
    <property type="match status" value="1"/>
</dbReference>
<evidence type="ECO:0000313" key="3">
    <source>
        <dbReference type="Proteomes" id="UP001500979"/>
    </source>
</evidence>
<name>A0ABN3VDP2_9PSEU</name>
<gene>
    <name evidence="2" type="ORF">GCM10010470_32330</name>
</gene>
<dbReference type="InterPro" id="IPR036188">
    <property type="entry name" value="FAD/NAD-bd_sf"/>
</dbReference>
<feature type="domain" description="FAD dependent oxidoreductase" evidence="1">
    <location>
        <begin position="35"/>
        <end position="394"/>
    </location>
</feature>
<protein>
    <submittedName>
        <fullName evidence="2">FAD-dependent oxidoreductase</fullName>
    </submittedName>
</protein>
<dbReference type="PANTHER" id="PTHR13847">
    <property type="entry name" value="SARCOSINE DEHYDROGENASE-RELATED"/>
    <property type="match status" value="1"/>
</dbReference>
<dbReference type="EMBL" id="BAAAUX010000014">
    <property type="protein sequence ID" value="GAA2794902.1"/>
    <property type="molecule type" value="Genomic_DNA"/>
</dbReference>
<dbReference type="Pfam" id="PF01266">
    <property type="entry name" value="DAO"/>
    <property type="match status" value="1"/>
</dbReference>
<keyword evidence="3" id="KW-1185">Reference proteome</keyword>
<dbReference type="Proteomes" id="UP001500979">
    <property type="component" value="Unassembled WGS sequence"/>
</dbReference>